<sequence>MAVYLCILLVSSVGIMGFTSPQNSEKALKHRDVATWRRIQRIPLLQVSRSGPEEIGEARRIAALGKVPLCVIYDEKIENFEALRSRFPMCEFILADAVACGVKSIAELYFDNDTETFESIDATVTRLEEIGDLGPGQATPANLWTQSQFSNFKPKKTPTAARPAKTTRRFIPDPEEQRQNPFEKFLEEQEQKRRQAEQNRPSLNEAKSKANKSQQKGGGGIPSFDDFGKGLRESFDKVEKDTSRFGKILGRQAERFGDRIAEGAEDLNSKITGAEKTRDKLDRLLQLDVDDSIPQEEKNVQSSFDPIYKKIRDEEFLESEQDDSWLSSIKYKRPKDDADDDDY</sequence>
<dbReference type="AlphaFoldDB" id="A0A7S3JUG9"/>
<feature type="chain" id="PRO_5031026361" evidence="2">
    <location>
        <begin position="18"/>
        <end position="343"/>
    </location>
</feature>
<feature type="compositionally biased region" description="Basic and acidic residues" evidence="1">
    <location>
        <begin position="184"/>
        <end position="197"/>
    </location>
</feature>
<evidence type="ECO:0000313" key="3">
    <source>
        <dbReference type="EMBL" id="CAE0363045.1"/>
    </source>
</evidence>
<keyword evidence="2" id="KW-0732">Signal</keyword>
<dbReference type="EMBL" id="HBIJ01005361">
    <property type="protein sequence ID" value="CAE0363045.1"/>
    <property type="molecule type" value="Transcribed_RNA"/>
</dbReference>
<evidence type="ECO:0000256" key="2">
    <source>
        <dbReference type="SAM" id="SignalP"/>
    </source>
</evidence>
<name>A0A7S3JUG9_9STRA</name>
<proteinExistence type="predicted"/>
<evidence type="ECO:0000256" key="1">
    <source>
        <dbReference type="SAM" id="MobiDB-lite"/>
    </source>
</evidence>
<feature type="signal peptide" evidence="2">
    <location>
        <begin position="1"/>
        <end position="17"/>
    </location>
</feature>
<feature type="region of interest" description="Disordered" evidence="1">
    <location>
        <begin position="146"/>
        <end position="228"/>
    </location>
</feature>
<reference evidence="3" key="1">
    <citation type="submission" date="2021-01" db="EMBL/GenBank/DDBJ databases">
        <authorList>
            <person name="Corre E."/>
            <person name="Pelletier E."/>
            <person name="Niang G."/>
            <person name="Scheremetjew M."/>
            <person name="Finn R."/>
            <person name="Kale V."/>
            <person name="Holt S."/>
            <person name="Cochrane G."/>
            <person name="Meng A."/>
            <person name="Brown T."/>
            <person name="Cohen L."/>
        </authorList>
    </citation>
    <scope>NUCLEOTIDE SEQUENCE</scope>
    <source>
        <strain evidence="3">CCMP1510</strain>
    </source>
</reference>
<gene>
    <name evidence="3" type="ORF">ALAG00032_LOCUS3786</name>
</gene>
<organism evidence="3">
    <name type="scientific">Aureoumbra lagunensis</name>
    <dbReference type="NCBI Taxonomy" id="44058"/>
    <lineage>
        <taxon>Eukaryota</taxon>
        <taxon>Sar</taxon>
        <taxon>Stramenopiles</taxon>
        <taxon>Ochrophyta</taxon>
        <taxon>Pelagophyceae</taxon>
        <taxon>Pelagomonadales</taxon>
        <taxon>Aureoumbra</taxon>
    </lineage>
</organism>
<protein>
    <submittedName>
        <fullName evidence="3">Uncharacterized protein</fullName>
    </submittedName>
</protein>
<accession>A0A7S3JUG9</accession>